<dbReference type="Proteomes" id="UP000076078">
    <property type="component" value="Unassembled WGS sequence"/>
</dbReference>
<evidence type="ECO:0000313" key="2">
    <source>
        <dbReference type="Proteomes" id="UP000076078"/>
    </source>
</evidence>
<sequence>MTTPTLPKYLWVYIFNKFFNIYHDIKGYSKIINRLRRVCTLFDELLLPRIPSKILMRITDKIHFTNLSQLAPKLKSLLNIQFCVNSKTKDDFMNRSLIDDFINCVIIDTRFLPDIPQLPIKHPTINNIIYILGNPTENQMKQMNSSSLYNQINSVTFQLESDSNFDLSSYQTIIQSTSITDVKLYGYRKFLTKLSISDLKRLNNLSSLTLYYVSISNNDFQQFSVHCHSLEKLSIDSIRLETRDYTSELFVKQLSNIKSLKSLKFHNYGTELFIDSLVGLINSLHLLHHLSISCALKPLKECKVQPQPIGNQNLQDFEFFCQTKVLYSIYELWNVKSSLNEIQVDRQTILNLYNTNHCHRDCEILKFYIDNDDDLSLLPLIYMPNLTSLTIYLNQVHITTEIEDFKNLSKVLEDKNIENLKIGTKSNFNDLMEFLSTAKVKNISFQIRHVMLEPLLNSILKNSHLCSVKVKLYKHCYNSETINNLCRGVITILNSNHNIHTISFPAPVKSLLDDTTLADFEECIKSKYQRIKKLNIENKIIHNLLDHYLIDHR</sequence>
<reference evidence="1 2" key="1">
    <citation type="submission" date="2015-12" db="EMBL/GenBank/DDBJ databases">
        <title>Dictyostelia acquired genes for synthesis and detection of signals that induce cell-type specialization by lateral gene transfer from prokaryotes.</title>
        <authorList>
            <person name="Gloeckner G."/>
            <person name="Schaap P."/>
        </authorList>
    </citation>
    <scope>NUCLEOTIDE SEQUENCE [LARGE SCALE GENOMIC DNA]</scope>
    <source>
        <strain evidence="1 2">TK</strain>
    </source>
</reference>
<protein>
    <submittedName>
        <fullName evidence="1">Uncharacterized protein</fullName>
    </submittedName>
</protein>
<keyword evidence="2" id="KW-1185">Reference proteome</keyword>
<evidence type="ECO:0000313" key="1">
    <source>
        <dbReference type="EMBL" id="KYR00741.1"/>
    </source>
</evidence>
<dbReference type="Gene3D" id="3.80.10.10">
    <property type="entry name" value="Ribonuclease Inhibitor"/>
    <property type="match status" value="1"/>
</dbReference>
<dbReference type="FunCoup" id="A0A152A3W3">
    <property type="interactions" value="1"/>
</dbReference>
<dbReference type="InParanoid" id="A0A152A3W3"/>
<name>A0A152A3W3_TIELA</name>
<accession>A0A152A3W3</accession>
<dbReference type="EMBL" id="LODT01000013">
    <property type="protein sequence ID" value="KYR00741.1"/>
    <property type="molecule type" value="Genomic_DNA"/>
</dbReference>
<organism evidence="1 2">
    <name type="scientific">Tieghemostelium lacteum</name>
    <name type="common">Slime mold</name>
    <name type="synonym">Dictyostelium lacteum</name>
    <dbReference type="NCBI Taxonomy" id="361077"/>
    <lineage>
        <taxon>Eukaryota</taxon>
        <taxon>Amoebozoa</taxon>
        <taxon>Evosea</taxon>
        <taxon>Eumycetozoa</taxon>
        <taxon>Dictyostelia</taxon>
        <taxon>Dictyosteliales</taxon>
        <taxon>Raperosteliaceae</taxon>
        <taxon>Tieghemostelium</taxon>
    </lineage>
</organism>
<gene>
    <name evidence="1" type="ORF">DLAC_02783</name>
</gene>
<dbReference type="AlphaFoldDB" id="A0A152A3W3"/>
<comment type="caution">
    <text evidence="1">The sequence shown here is derived from an EMBL/GenBank/DDBJ whole genome shotgun (WGS) entry which is preliminary data.</text>
</comment>
<proteinExistence type="predicted"/>
<dbReference type="InterPro" id="IPR032675">
    <property type="entry name" value="LRR_dom_sf"/>
</dbReference>